<reference evidence="2" key="1">
    <citation type="journal article" date="2013" name="BMC Genomics">
        <title>Unscrambling butterfly oogenesis.</title>
        <authorList>
            <person name="Carter J.M."/>
            <person name="Baker S.C."/>
            <person name="Pink R."/>
            <person name="Carter D.R."/>
            <person name="Collins A."/>
            <person name="Tomlin J."/>
            <person name="Gibbs M."/>
            <person name="Breuker C.J."/>
        </authorList>
    </citation>
    <scope>NUCLEOTIDE SEQUENCE</scope>
    <source>
        <tissue evidence="2">Ovary</tissue>
    </source>
</reference>
<evidence type="ECO:0000256" key="1">
    <source>
        <dbReference type="SAM" id="Phobius"/>
    </source>
</evidence>
<dbReference type="EMBL" id="GAIX01006057">
    <property type="protein sequence ID" value="JAA86503.1"/>
    <property type="molecule type" value="Transcribed_RNA"/>
</dbReference>
<organism evidence="2">
    <name type="scientific">Pararge aegeria</name>
    <name type="common">speckled wood butterfly</name>
    <dbReference type="NCBI Taxonomy" id="116150"/>
    <lineage>
        <taxon>Eukaryota</taxon>
        <taxon>Metazoa</taxon>
        <taxon>Ecdysozoa</taxon>
        <taxon>Arthropoda</taxon>
        <taxon>Hexapoda</taxon>
        <taxon>Insecta</taxon>
        <taxon>Pterygota</taxon>
        <taxon>Neoptera</taxon>
        <taxon>Endopterygota</taxon>
        <taxon>Lepidoptera</taxon>
        <taxon>Glossata</taxon>
        <taxon>Ditrysia</taxon>
        <taxon>Papilionoidea</taxon>
        <taxon>Nymphalidae</taxon>
        <taxon>Satyrinae</taxon>
        <taxon>Satyrini</taxon>
        <taxon>Parargina</taxon>
        <taxon>Pararge</taxon>
    </lineage>
</organism>
<sequence length="73" mass="8740">MQIVIILECSSLIDKGNVTKTLVRYMDILIKRRFDEIPRSIFFFLPMLCSIYRSFVFRIYHTGYLIVCELLKD</sequence>
<keyword evidence="1" id="KW-0472">Membrane</keyword>
<keyword evidence="1" id="KW-0812">Transmembrane</keyword>
<proteinExistence type="predicted"/>
<dbReference type="AlphaFoldDB" id="S4PB79"/>
<reference evidence="2" key="2">
    <citation type="submission" date="2013-05" db="EMBL/GenBank/DDBJ databases">
        <authorList>
            <person name="Carter J.-M."/>
            <person name="Baker S.C."/>
            <person name="Pink R."/>
            <person name="Carter D.R.F."/>
            <person name="Collins A."/>
            <person name="Tomlin J."/>
            <person name="Gibbs M."/>
            <person name="Breuker C.J."/>
        </authorList>
    </citation>
    <scope>NUCLEOTIDE SEQUENCE</scope>
    <source>
        <tissue evidence="2">Ovary</tissue>
    </source>
</reference>
<protein>
    <submittedName>
        <fullName evidence="2">Uncharacterized protein</fullName>
    </submittedName>
</protein>
<feature type="transmembrane region" description="Helical" evidence="1">
    <location>
        <begin position="41"/>
        <end position="60"/>
    </location>
</feature>
<evidence type="ECO:0000313" key="2">
    <source>
        <dbReference type="EMBL" id="JAA86503.1"/>
    </source>
</evidence>
<name>S4PB79_9NEOP</name>
<keyword evidence="1" id="KW-1133">Transmembrane helix</keyword>
<accession>S4PB79</accession>